<dbReference type="InterPro" id="IPR004182">
    <property type="entry name" value="GRAM"/>
</dbReference>
<evidence type="ECO:0000256" key="3">
    <source>
        <dbReference type="ARBA" id="ARBA00022989"/>
    </source>
</evidence>
<feature type="compositionally biased region" description="Basic residues" evidence="5">
    <location>
        <begin position="144"/>
        <end position="154"/>
    </location>
</feature>
<dbReference type="EMBL" id="CAJNOL010001825">
    <property type="protein sequence ID" value="CAF1424474.1"/>
    <property type="molecule type" value="Genomic_DNA"/>
</dbReference>
<evidence type="ECO:0000313" key="9">
    <source>
        <dbReference type="EMBL" id="CAF1424474.1"/>
    </source>
</evidence>
<evidence type="ECO:0000313" key="10">
    <source>
        <dbReference type="Proteomes" id="UP000663870"/>
    </source>
</evidence>
<dbReference type="AlphaFoldDB" id="A0A815ML54"/>
<feature type="region of interest" description="Disordered" evidence="5">
    <location>
        <begin position="635"/>
        <end position="664"/>
    </location>
</feature>
<feature type="region of interest" description="Disordered" evidence="5">
    <location>
        <begin position="142"/>
        <end position="207"/>
    </location>
</feature>
<dbReference type="GO" id="GO:0005886">
    <property type="term" value="C:plasma membrane"/>
    <property type="evidence" value="ECO:0007669"/>
    <property type="project" value="TreeGrafter"/>
</dbReference>
<dbReference type="PANTHER" id="PTHR23319:SF4">
    <property type="entry name" value="GRAM DOMAIN CONTAINING 1B, ISOFORM E"/>
    <property type="match status" value="1"/>
</dbReference>
<evidence type="ECO:0000259" key="7">
    <source>
        <dbReference type="PROSITE" id="PS51778"/>
    </source>
</evidence>
<feature type="region of interest" description="Disordered" evidence="5">
    <location>
        <begin position="379"/>
        <end position="403"/>
    </location>
</feature>
<dbReference type="GO" id="GO:0120015">
    <property type="term" value="F:sterol transfer activity"/>
    <property type="evidence" value="ECO:0007669"/>
    <property type="project" value="TreeGrafter"/>
</dbReference>
<keyword evidence="2 6" id="KW-0812">Transmembrane</keyword>
<evidence type="ECO:0000313" key="8">
    <source>
        <dbReference type="EMBL" id="CAF1170759.1"/>
    </source>
</evidence>
<reference evidence="9" key="1">
    <citation type="submission" date="2021-02" db="EMBL/GenBank/DDBJ databases">
        <authorList>
            <person name="Nowell W R."/>
        </authorList>
    </citation>
    <scope>NUCLEOTIDE SEQUENCE</scope>
</reference>
<accession>A0A815ML54</accession>
<evidence type="ECO:0000256" key="1">
    <source>
        <dbReference type="ARBA" id="ARBA00004167"/>
    </source>
</evidence>
<gene>
    <name evidence="9" type="ORF">JXQ802_LOCUS36057</name>
    <name evidence="8" type="ORF">PYM288_LOCUS23261</name>
</gene>
<dbReference type="GO" id="GO:0140268">
    <property type="term" value="C:endoplasmic reticulum-plasma membrane contact site"/>
    <property type="evidence" value="ECO:0007669"/>
    <property type="project" value="TreeGrafter"/>
</dbReference>
<evidence type="ECO:0000256" key="5">
    <source>
        <dbReference type="SAM" id="MobiDB-lite"/>
    </source>
</evidence>
<keyword evidence="4 6" id="KW-0472">Membrane</keyword>
<evidence type="ECO:0000256" key="4">
    <source>
        <dbReference type="ARBA" id="ARBA00023136"/>
    </source>
</evidence>
<dbReference type="Gene3D" id="2.30.29.30">
    <property type="entry name" value="Pleckstrin-homology domain (PH domain)/Phosphotyrosine-binding domain (PTB)"/>
    <property type="match status" value="1"/>
</dbReference>
<feature type="compositionally biased region" description="Polar residues" evidence="5">
    <location>
        <begin position="116"/>
        <end position="126"/>
    </location>
</feature>
<keyword evidence="10" id="KW-1185">Reference proteome</keyword>
<organism evidence="9 10">
    <name type="scientific">Rotaria sordida</name>
    <dbReference type="NCBI Taxonomy" id="392033"/>
    <lineage>
        <taxon>Eukaryota</taxon>
        <taxon>Metazoa</taxon>
        <taxon>Spiralia</taxon>
        <taxon>Gnathifera</taxon>
        <taxon>Rotifera</taxon>
        <taxon>Eurotatoria</taxon>
        <taxon>Bdelloidea</taxon>
        <taxon>Philodinida</taxon>
        <taxon>Philodinidae</taxon>
        <taxon>Rotaria</taxon>
    </lineage>
</organism>
<dbReference type="GO" id="GO:0032934">
    <property type="term" value="F:sterol binding"/>
    <property type="evidence" value="ECO:0007669"/>
    <property type="project" value="TreeGrafter"/>
</dbReference>
<feature type="compositionally biased region" description="Basic and acidic residues" evidence="5">
    <location>
        <begin position="639"/>
        <end position="656"/>
    </location>
</feature>
<protein>
    <recommendedName>
        <fullName evidence="7">VASt domain-containing protein</fullName>
    </recommendedName>
</protein>
<dbReference type="EMBL" id="CAJNOH010001064">
    <property type="protein sequence ID" value="CAF1170759.1"/>
    <property type="molecule type" value="Genomic_DNA"/>
</dbReference>
<comment type="subcellular location">
    <subcellularLocation>
        <location evidence="1">Membrane</location>
        <topology evidence="1">Single-pass membrane protein</topology>
    </subcellularLocation>
</comment>
<dbReference type="InterPro" id="IPR051482">
    <property type="entry name" value="Cholesterol_transport"/>
</dbReference>
<dbReference type="InterPro" id="IPR011993">
    <property type="entry name" value="PH-like_dom_sf"/>
</dbReference>
<evidence type="ECO:0000256" key="2">
    <source>
        <dbReference type="ARBA" id="ARBA00022692"/>
    </source>
</evidence>
<proteinExistence type="predicted"/>
<dbReference type="SMART" id="SM00568">
    <property type="entry name" value="GRAM"/>
    <property type="match status" value="1"/>
</dbReference>
<feature type="region of interest" description="Disordered" evidence="5">
    <location>
        <begin position="278"/>
        <end position="300"/>
    </location>
</feature>
<comment type="caution">
    <text evidence="9">The sequence shown here is derived from an EMBL/GenBank/DDBJ whole genome shotgun (WGS) entry which is preliminary data.</text>
</comment>
<dbReference type="Pfam" id="PF02893">
    <property type="entry name" value="GRAM"/>
    <property type="match status" value="1"/>
</dbReference>
<keyword evidence="3 6" id="KW-1133">Transmembrane helix</keyword>
<dbReference type="CDD" id="cd13220">
    <property type="entry name" value="PH-GRAM_GRAMDC"/>
    <property type="match status" value="1"/>
</dbReference>
<dbReference type="PROSITE" id="PS51778">
    <property type="entry name" value="VAST"/>
    <property type="match status" value="1"/>
</dbReference>
<feature type="transmembrane region" description="Helical" evidence="6">
    <location>
        <begin position="954"/>
        <end position="976"/>
    </location>
</feature>
<dbReference type="Pfam" id="PF16016">
    <property type="entry name" value="VASt"/>
    <property type="match status" value="1"/>
</dbReference>
<feature type="domain" description="VASt" evidence="7">
    <location>
        <begin position="706"/>
        <end position="877"/>
    </location>
</feature>
<name>A0A815ML54_9BILA</name>
<dbReference type="Proteomes" id="UP000663854">
    <property type="component" value="Unassembled WGS sequence"/>
</dbReference>
<dbReference type="PANTHER" id="PTHR23319">
    <property type="entry name" value="GRAM DOMAIN CONTAINING 1B, ISOFORM E"/>
    <property type="match status" value="1"/>
</dbReference>
<sequence length="1055" mass="120430">MSLEEATPSTKVLSNMKRFVHRRMRSMPSLDDILAKSKQLLSSSPDNSAIPPSPIEDSDQVILTSISLPPDLQRTKSLSSDTIDILNEKSSNVQTASNVQHLSNSESSYRTKFVVTSPSNSDLSSEQNDSLDQLNSSSLSFLQTKHRRIDHRRNKSEPIKSASTENISSTTALELSSTSTTSNESPLSNNAKNQNRRKSSTKINSNNISSIKTIKSITQEKSSSSSTTTARKKKPWYNVNKIQYKMDTVRLFFNTKSFRRSNRKLSLSGKYSQTILKPDEVNSSNNNLSMDTEDNQSSSSDKICSETIKSFLSTHPSSTSTLSNSPLVHCELETCSGLAISSLSDHTNNTLVAPNVFELVSNARTFTNIYPLKRRRSLKFNNNNNKRRQRLRSSGPERNIHCTSPLLFSPLKRSQSNRYPDRIRKHSMKMKPTTEPLKRHQTKPFQSTYRQRNDEFRKIFKELPNDERLIVDYSCAWQKDILVHGRMYISQNYLCFYANILNWKSSLCLKFQDIVGITREKTAKVIPNAIEIKSTKFEKYFFASFVARDKAHAFLDKIWQNAINEQPISPTELWMMIHESYGDDLDMTTDEEDPYNKSSLNLTSNKKSLKEPIQSIDKYDLSNIVLRITTNSIQLKSSQQEDDRSSGSSHGEHPTDDDGIIPIGEESTTNTILRQPQSNIIKQNMNIISENQGISYLKQCPCQSHLATELVNRTYTMSVERLFDFIFGNNDFLHAYRAARRIKDFQASEWEINSETGKRERLCTYRVIVSAVIGSTTVCSNERQIIDCELSKSHYILDAEIRNEGIKYADAFFVACRYCLVQIGPNKAHLKITGEVRYVKSLMAIIKTFIEKNAMAALQDSFTDLNNRIELSTLSVKRIDQESSKRSRSFSTSKNIEKENAIVSNTRTLQQQESDELTSSVNDLSINSQQEESIQDEISSDLSVPDRLFFSKNAFLLSFCILTMFILLVVNIFLCVKLNRIDNMTEHLIQIHPTWLHRYTQQQEENEWSSLLKRQEEYYQSQINNLQSVLVTTHNALKNVTNALHELSKLSSRSN</sequence>
<dbReference type="InterPro" id="IPR031968">
    <property type="entry name" value="VASt"/>
</dbReference>
<feature type="compositionally biased region" description="Low complexity" evidence="5">
    <location>
        <begin position="168"/>
        <end position="190"/>
    </location>
</feature>
<evidence type="ECO:0000256" key="6">
    <source>
        <dbReference type="SAM" id="Phobius"/>
    </source>
</evidence>
<dbReference type="Proteomes" id="UP000663870">
    <property type="component" value="Unassembled WGS sequence"/>
</dbReference>
<dbReference type="GO" id="GO:0032366">
    <property type="term" value="P:intracellular sterol transport"/>
    <property type="evidence" value="ECO:0007669"/>
    <property type="project" value="TreeGrafter"/>
</dbReference>
<feature type="region of interest" description="Disordered" evidence="5">
    <location>
        <begin position="116"/>
        <end position="135"/>
    </location>
</feature>
<dbReference type="GO" id="GO:0005789">
    <property type="term" value="C:endoplasmic reticulum membrane"/>
    <property type="evidence" value="ECO:0007669"/>
    <property type="project" value="TreeGrafter"/>
</dbReference>